<reference evidence="3 4" key="1">
    <citation type="submission" date="2019-06" db="EMBL/GenBank/DDBJ databases">
        <title>Sequencing the genomes of 1000 actinobacteria strains.</title>
        <authorList>
            <person name="Klenk H.-P."/>
        </authorList>
    </citation>
    <scope>NUCLEOTIDE SEQUENCE [LARGE SCALE GENOMIC DNA]</scope>
    <source>
        <strain evidence="3 4">DSM 44826</strain>
    </source>
</reference>
<organism evidence="3 4">
    <name type="scientific">Kitasatospora viridis</name>
    <dbReference type="NCBI Taxonomy" id="281105"/>
    <lineage>
        <taxon>Bacteria</taxon>
        <taxon>Bacillati</taxon>
        <taxon>Actinomycetota</taxon>
        <taxon>Actinomycetes</taxon>
        <taxon>Kitasatosporales</taxon>
        <taxon>Streptomycetaceae</taxon>
        <taxon>Kitasatospora</taxon>
    </lineage>
</organism>
<keyword evidence="2" id="KW-0472">Membrane</keyword>
<keyword evidence="4" id="KW-1185">Reference proteome</keyword>
<dbReference type="Proteomes" id="UP000317940">
    <property type="component" value="Unassembled WGS sequence"/>
</dbReference>
<dbReference type="OrthoDB" id="4208191at2"/>
<gene>
    <name evidence="3" type="ORF">FHX73_111806</name>
</gene>
<accession>A0A561UF70</accession>
<evidence type="ECO:0000313" key="4">
    <source>
        <dbReference type="Proteomes" id="UP000317940"/>
    </source>
</evidence>
<proteinExistence type="predicted"/>
<feature type="region of interest" description="Disordered" evidence="1">
    <location>
        <begin position="179"/>
        <end position="252"/>
    </location>
</feature>
<comment type="caution">
    <text evidence="3">The sequence shown here is derived from an EMBL/GenBank/DDBJ whole genome shotgun (WGS) entry which is preliminary data.</text>
</comment>
<dbReference type="AlphaFoldDB" id="A0A561UF70"/>
<evidence type="ECO:0000256" key="2">
    <source>
        <dbReference type="SAM" id="Phobius"/>
    </source>
</evidence>
<dbReference type="EMBL" id="VIWT01000001">
    <property type="protein sequence ID" value="TWF98004.1"/>
    <property type="molecule type" value="Genomic_DNA"/>
</dbReference>
<feature type="transmembrane region" description="Helical" evidence="2">
    <location>
        <begin position="69"/>
        <end position="87"/>
    </location>
</feature>
<protein>
    <submittedName>
        <fullName evidence="3">Uncharacterized protein</fullName>
    </submittedName>
</protein>
<feature type="compositionally biased region" description="Low complexity" evidence="1">
    <location>
        <begin position="191"/>
        <end position="206"/>
    </location>
</feature>
<feature type="transmembrane region" description="Helical" evidence="2">
    <location>
        <begin position="40"/>
        <end position="57"/>
    </location>
</feature>
<evidence type="ECO:0000313" key="3">
    <source>
        <dbReference type="EMBL" id="TWF98004.1"/>
    </source>
</evidence>
<keyword evidence="2" id="KW-1133">Transmembrane helix</keyword>
<keyword evidence="2" id="KW-0812">Transmembrane</keyword>
<name>A0A561UF70_9ACTN</name>
<dbReference type="RefSeq" id="WP_145904495.1">
    <property type="nucleotide sequence ID" value="NZ_BAAAMZ010000013.1"/>
</dbReference>
<feature type="transmembrane region" description="Helical" evidence="2">
    <location>
        <begin position="129"/>
        <end position="148"/>
    </location>
</feature>
<feature type="compositionally biased region" description="Pro residues" evidence="1">
    <location>
        <begin position="233"/>
        <end position="252"/>
    </location>
</feature>
<sequence length="252" mass="25501">MVAGPAAGAGRELPRGVRAAALMCIGWALVRAAWTGYNAAVQTGVGVFFKGLFYYGSHDGTANVDSTSFSYAVLFGLAGVLLLRGSVWSRGFVLALAATDAYGRLRSLTGALLDPSQVDWFTGRLEGQLRLATMVIGVVLFVVLLVLLRSHLRAGAAAGPSIGTGPSVGAAPPVGTAPWAGPSYPAPGGYQPTQPVQLPQPVQGGWPAPGYPGGVPAQPNPYAGPVPGGYGQPQPPVGGYQPPPPPGPGGPV</sequence>
<evidence type="ECO:0000256" key="1">
    <source>
        <dbReference type="SAM" id="MobiDB-lite"/>
    </source>
</evidence>